<keyword evidence="18" id="KW-1015">Disulfide bond</keyword>
<evidence type="ECO:0000256" key="10">
    <source>
        <dbReference type="ARBA" id="ARBA00022714"/>
    </source>
</evidence>
<dbReference type="GO" id="GO:0005886">
    <property type="term" value="C:plasma membrane"/>
    <property type="evidence" value="ECO:0007669"/>
    <property type="project" value="UniProtKB-SubCell"/>
</dbReference>
<dbReference type="InterPro" id="IPR005805">
    <property type="entry name" value="Rieske_Fe-S_prot_C"/>
</dbReference>
<evidence type="ECO:0000256" key="17">
    <source>
        <dbReference type="ARBA" id="ARBA00023136"/>
    </source>
</evidence>
<dbReference type="Gene3D" id="2.102.10.10">
    <property type="entry name" value="Rieske [2Fe-2S] iron-sulphur domain"/>
    <property type="match status" value="1"/>
</dbReference>
<dbReference type="InterPro" id="IPR036922">
    <property type="entry name" value="Rieske_2Fe-2S_sf"/>
</dbReference>
<comment type="caution">
    <text evidence="23">The sequence shown here is derived from an EMBL/GenBank/DDBJ whole genome shotgun (WGS) entry which is preliminary data.</text>
</comment>
<evidence type="ECO:0000256" key="16">
    <source>
        <dbReference type="ARBA" id="ARBA00023014"/>
    </source>
</evidence>
<comment type="subunit">
    <text evidence="4 21">The main subunits of complex b-c1 are: cytochrome b, cytochrome c1 and the Rieske protein.</text>
</comment>
<protein>
    <recommendedName>
        <fullName evidence="6 20">Ubiquinol-cytochrome c reductase iron-sulfur subunit</fullName>
        <ecNumber evidence="5 20">7.1.1.8</ecNumber>
    </recommendedName>
</protein>
<keyword evidence="10" id="KW-0001">2Fe-2S</keyword>
<keyword evidence="8" id="KW-1003">Cell membrane</keyword>
<keyword evidence="17 20" id="KW-0472">Membrane</keyword>
<dbReference type="Proteomes" id="UP000294980">
    <property type="component" value="Unassembled WGS sequence"/>
</dbReference>
<evidence type="ECO:0000256" key="12">
    <source>
        <dbReference type="ARBA" id="ARBA00022967"/>
    </source>
</evidence>
<evidence type="ECO:0000256" key="18">
    <source>
        <dbReference type="ARBA" id="ARBA00023157"/>
    </source>
</evidence>
<dbReference type="GO" id="GO:0046872">
    <property type="term" value="F:metal ion binding"/>
    <property type="evidence" value="ECO:0007669"/>
    <property type="project" value="UniProtKB-KW"/>
</dbReference>
<dbReference type="Gene3D" id="1.20.5.510">
    <property type="entry name" value="Single helix bin"/>
    <property type="match status" value="1"/>
</dbReference>
<evidence type="ECO:0000313" key="24">
    <source>
        <dbReference type="Proteomes" id="UP000294980"/>
    </source>
</evidence>
<evidence type="ECO:0000256" key="8">
    <source>
        <dbReference type="ARBA" id="ARBA00022475"/>
    </source>
</evidence>
<evidence type="ECO:0000256" key="9">
    <source>
        <dbReference type="ARBA" id="ARBA00022692"/>
    </source>
</evidence>
<dbReference type="CDD" id="cd03470">
    <property type="entry name" value="Rieske_cytochrome_bc1"/>
    <property type="match status" value="1"/>
</dbReference>
<dbReference type="Pfam" id="PF00355">
    <property type="entry name" value="Rieske"/>
    <property type="match status" value="1"/>
</dbReference>
<keyword evidence="24" id="KW-1185">Reference proteome</keyword>
<dbReference type="GO" id="GO:0008121">
    <property type="term" value="F:quinol-cytochrome-c reductase activity"/>
    <property type="evidence" value="ECO:0007669"/>
    <property type="project" value="UniProtKB-EC"/>
</dbReference>
<dbReference type="PROSITE" id="PS51296">
    <property type="entry name" value="RIESKE"/>
    <property type="match status" value="1"/>
</dbReference>
<proteinExistence type="inferred from homology"/>
<evidence type="ECO:0000313" key="23">
    <source>
        <dbReference type="EMBL" id="TCO72769.1"/>
    </source>
</evidence>
<accession>A0A4R2KPI8</accession>
<dbReference type="Pfam" id="PF10399">
    <property type="entry name" value="UCR_Fe-S_N"/>
    <property type="match status" value="1"/>
</dbReference>
<dbReference type="InterPro" id="IPR019470">
    <property type="entry name" value="Ubiq_cytC_Rdtase_Fe-S_su_TAT"/>
</dbReference>
<evidence type="ECO:0000256" key="21">
    <source>
        <dbReference type="RuleBase" id="RU004497"/>
    </source>
</evidence>
<evidence type="ECO:0000256" key="11">
    <source>
        <dbReference type="ARBA" id="ARBA00022723"/>
    </source>
</evidence>
<comment type="cofactor">
    <cofactor evidence="20">
        <name>[2Fe-2S] cluster</name>
        <dbReference type="ChEBI" id="CHEBI:190135"/>
    </cofactor>
    <text evidence="20">Binds 1 [2Fe-2S] cluster per subunit.</text>
</comment>
<reference evidence="23 24" key="1">
    <citation type="submission" date="2019-03" db="EMBL/GenBank/DDBJ databases">
        <title>Genomic Encyclopedia of Type Strains, Phase IV (KMG-IV): sequencing the most valuable type-strain genomes for metagenomic binning, comparative biology and taxonomic classification.</title>
        <authorList>
            <person name="Goeker M."/>
        </authorList>
    </citation>
    <scope>NUCLEOTIDE SEQUENCE [LARGE SCALE GENOMIC DNA]</scope>
    <source>
        <strain evidence="23 24">DSM 23344</strain>
    </source>
</reference>
<dbReference type="PRINTS" id="PR00162">
    <property type="entry name" value="RIESKE"/>
</dbReference>
<evidence type="ECO:0000256" key="15">
    <source>
        <dbReference type="ARBA" id="ARBA00023004"/>
    </source>
</evidence>
<keyword evidence="11" id="KW-0479">Metal-binding</keyword>
<dbReference type="OrthoDB" id="9767869at2"/>
<keyword evidence="16" id="KW-0411">Iron-sulfur</keyword>
<evidence type="ECO:0000256" key="6">
    <source>
        <dbReference type="ARBA" id="ARBA00019816"/>
    </source>
</evidence>
<dbReference type="SUPFAM" id="SSF50022">
    <property type="entry name" value="ISP domain"/>
    <property type="match status" value="1"/>
</dbReference>
<evidence type="ECO:0000256" key="4">
    <source>
        <dbReference type="ARBA" id="ARBA00011649"/>
    </source>
</evidence>
<evidence type="ECO:0000256" key="5">
    <source>
        <dbReference type="ARBA" id="ARBA00012951"/>
    </source>
</evidence>
<dbReference type="PANTHER" id="PTHR10134">
    <property type="entry name" value="CYTOCHROME B-C1 COMPLEX SUBUNIT RIESKE, MITOCHONDRIAL"/>
    <property type="match status" value="1"/>
</dbReference>
<dbReference type="EC" id="7.1.1.8" evidence="5 20"/>
<keyword evidence="13 20" id="KW-0249">Electron transport</keyword>
<evidence type="ECO:0000256" key="2">
    <source>
        <dbReference type="ARBA" id="ARBA00004162"/>
    </source>
</evidence>
<evidence type="ECO:0000256" key="19">
    <source>
        <dbReference type="ARBA" id="ARBA00029351"/>
    </source>
</evidence>
<comment type="similarity">
    <text evidence="3">Belongs to the Rieske iron-sulfur protein family.</text>
</comment>
<evidence type="ECO:0000256" key="20">
    <source>
        <dbReference type="RuleBase" id="RU004494"/>
    </source>
</evidence>
<evidence type="ECO:0000256" key="7">
    <source>
        <dbReference type="ARBA" id="ARBA00022448"/>
    </source>
</evidence>
<feature type="transmembrane region" description="Helical" evidence="20">
    <location>
        <begin position="12"/>
        <end position="32"/>
    </location>
</feature>
<dbReference type="InterPro" id="IPR017941">
    <property type="entry name" value="Rieske_2Fe-2S"/>
</dbReference>
<evidence type="ECO:0000259" key="22">
    <source>
        <dbReference type="PROSITE" id="PS51296"/>
    </source>
</evidence>
<keyword evidence="9 20" id="KW-0812">Transmembrane</keyword>
<evidence type="ECO:0000256" key="3">
    <source>
        <dbReference type="ARBA" id="ARBA00010651"/>
    </source>
</evidence>
<comment type="subcellular location">
    <subcellularLocation>
        <location evidence="2">Cell membrane</location>
        <topology evidence="2">Single-pass membrane protein</topology>
    </subcellularLocation>
</comment>
<comment type="miscellaneous">
    <text evidence="20">The Rieske protein is a high potential 2Fe-2S protein.</text>
</comment>
<feature type="domain" description="Rieske" evidence="22">
    <location>
        <begin position="84"/>
        <end position="185"/>
    </location>
</feature>
<dbReference type="NCBIfam" id="TIGR01416">
    <property type="entry name" value="Rieske_proteo"/>
    <property type="match status" value="1"/>
</dbReference>
<dbReference type="PROSITE" id="PS51318">
    <property type="entry name" value="TAT"/>
    <property type="match status" value="1"/>
</dbReference>
<keyword evidence="7 20" id="KW-0813">Transport</keyword>
<dbReference type="GO" id="GO:0051537">
    <property type="term" value="F:2 iron, 2 sulfur cluster binding"/>
    <property type="evidence" value="ECO:0007669"/>
    <property type="project" value="UniProtKB-KW"/>
</dbReference>
<evidence type="ECO:0000256" key="14">
    <source>
        <dbReference type="ARBA" id="ARBA00022989"/>
    </source>
</evidence>
<dbReference type="EMBL" id="SLWX01000017">
    <property type="protein sequence ID" value="TCO72769.1"/>
    <property type="molecule type" value="Genomic_DNA"/>
</dbReference>
<dbReference type="RefSeq" id="WP_117319191.1">
    <property type="nucleotide sequence ID" value="NZ_QQSW01000021.1"/>
</dbReference>
<keyword evidence="15" id="KW-0408">Iron</keyword>
<dbReference type="InterPro" id="IPR014349">
    <property type="entry name" value="Rieske_Fe-S_prot"/>
</dbReference>
<keyword evidence="14 20" id="KW-1133">Transmembrane helix</keyword>
<sequence length="193" mass="21431">MTEINEPRRRFLIAATSVTAGVGLIGVGIPFVGSWNPSAKAEAGGAPVRVDVSRIEPGAMVTVEWRGKPVWVLRRTRQNLETLRQPSLLQELRDPDSEINQQPEYARNHYRSIREDILVAMAVCTHLGCIPGYYPQGRDDVEHALYYCPCHGSKFDLAGRVFKNVPAPTNLVIPPHQYLDTDVVEIGKDDSVA</sequence>
<name>A0A4R2KPI8_9GAMM</name>
<dbReference type="InterPro" id="IPR006311">
    <property type="entry name" value="TAT_signal"/>
</dbReference>
<evidence type="ECO:0000256" key="13">
    <source>
        <dbReference type="ARBA" id="ARBA00022982"/>
    </source>
</evidence>
<dbReference type="InterPro" id="IPR006317">
    <property type="entry name" value="Ubiquinol_cyt_c_Rdtase_Fe-S-su"/>
</dbReference>
<comment type="catalytic activity">
    <reaction evidence="19 20">
        <text>a quinol + 2 Fe(III)-[cytochrome c](out) = a quinone + 2 Fe(II)-[cytochrome c](out) + 2 H(+)(out)</text>
        <dbReference type="Rhea" id="RHEA:11484"/>
        <dbReference type="Rhea" id="RHEA-COMP:10350"/>
        <dbReference type="Rhea" id="RHEA-COMP:14399"/>
        <dbReference type="ChEBI" id="CHEBI:15378"/>
        <dbReference type="ChEBI" id="CHEBI:24646"/>
        <dbReference type="ChEBI" id="CHEBI:29033"/>
        <dbReference type="ChEBI" id="CHEBI:29034"/>
        <dbReference type="ChEBI" id="CHEBI:132124"/>
        <dbReference type="EC" id="7.1.1.8"/>
    </reaction>
</comment>
<organism evidence="23 24">
    <name type="scientific">Chromatocurvus halotolerans</name>
    <dbReference type="NCBI Taxonomy" id="1132028"/>
    <lineage>
        <taxon>Bacteria</taxon>
        <taxon>Pseudomonadati</taxon>
        <taxon>Pseudomonadota</taxon>
        <taxon>Gammaproteobacteria</taxon>
        <taxon>Cellvibrionales</taxon>
        <taxon>Halieaceae</taxon>
        <taxon>Chromatocurvus</taxon>
    </lineage>
</organism>
<comment type="function">
    <text evidence="1">Component of the ubiquinol-cytochrome c reductase complex (complex III or cytochrome b-c1 complex), which is a respiratory chain that generates an electrochemical potential coupled to ATP synthesis.</text>
</comment>
<gene>
    <name evidence="23" type="ORF">EV688_11761</name>
</gene>
<dbReference type="AlphaFoldDB" id="A0A4R2KPI8"/>
<keyword evidence="12" id="KW-1278">Translocase</keyword>
<evidence type="ECO:0000256" key="1">
    <source>
        <dbReference type="ARBA" id="ARBA00002444"/>
    </source>
</evidence>